<feature type="chain" id="PRO_5026945443" evidence="6">
    <location>
        <begin position="28"/>
        <end position="554"/>
    </location>
</feature>
<evidence type="ECO:0000256" key="3">
    <source>
        <dbReference type="ARBA" id="ARBA00022729"/>
    </source>
</evidence>
<protein>
    <submittedName>
        <fullName evidence="9">RagB/SusD family nutrient uptake outer membrane protein</fullName>
    </submittedName>
</protein>
<evidence type="ECO:0000259" key="8">
    <source>
        <dbReference type="Pfam" id="PF14322"/>
    </source>
</evidence>
<organism evidence="9 10">
    <name type="scientific">Bacteroides ovatus</name>
    <dbReference type="NCBI Taxonomy" id="28116"/>
    <lineage>
        <taxon>Bacteria</taxon>
        <taxon>Pseudomonadati</taxon>
        <taxon>Bacteroidota</taxon>
        <taxon>Bacteroidia</taxon>
        <taxon>Bacteroidales</taxon>
        <taxon>Bacteroidaceae</taxon>
        <taxon>Bacteroides</taxon>
    </lineage>
</organism>
<dbReference type="GO" id="GO:0009279">
    <property type="term" value="C:cell outer membrane"/>
    <property type="evidence" value="ECO:0007669"/>
    <property type="project" value="UniProtKB-SubCell"/>
</dbReference>
<feature type="signal peptide" evidence="6">
    <location>
        <begin position="1"/>
        <end position="27"/>
    </location>
</feature>
<dbReference type="InterPro" id="IPR012944">
    <property type="entry name" value="SusD_RagB_dom"/>
</dbReference>
<accession>A0A6N3V2W9</accession>
<dbReference type="InterPro" id="IPR011990">
    <property type="entry name" value="TPR-like_helical_dom_sf"/>
</dbReference>
<evidence type="ECO:0000313" key="10">
    <source>
        <dbReference type="Proteomes" id="UP000460135"/>
    </source>
</evidence>
<dbReference type="SUPFAM" id="SSF48452">
    <property type="entry name" value="TPR-like"/>
    <property type="match status" value="1"/>
</dbReference>
<name>A0A6N3V2W9_BACOV</name>
<evidence type="ECO:0000313" key="9">
    <source>
        <dbReference type="EMBL" id="KAA3799696.1"/>
    </source>
</evidence>
<dbReference type="Pfam" id="PF07980">
    <property type="entry name" value="SusD_RagB"/>
    <property type="match status" value="1"/>
</dbReference>
<feature type="domain" description="SusD-like N-terminal" evidence="8">
    <location>
        <begin position="95"/>
        <end position="229"/>
    </location>
</feature>
<evidence type="ECO:0000256" key="5">
    <source>
        <dbReference type="ARBA" id="ARBA00023237"/>
    </source>
</evidence>
<dbReference type="Gene3D" id="1.25.40.390">
    <property type="match status" value="1"/>
</dbReference>
<evidence type="ECO:0000256" key="2">
    <source>
        <dbReference type="ARBA" id="ARBA00006275"/>
    </source>
</evidence>
<dbReference type="EMBL" id="VWLX01000024">
    <property type="protein sequence ID" value="KAA3799696.1"/>
    <property type="molecule type" value="Genomic_DNA"/>
</dbReference>
<comment type="similarity">
    <text evidence="2">Belongs to the SusD family.</text>
</comment>
<evidence type="ECO:0000256" key="4">
    <source>
        <dbReference type="ARBA" id="ARBA00023136"/>
    </source>
</evidence>
<gene>
    <name evidence="9" type="ORF">F3F51_24035</name>
</gene>
<proteinExistence type="inferred from homology"/>
<feature type="domain" description="RagB/SusD" evidence="7">
    <location>
        <begin position="395"/>
        <end position="554"/>
    </location>
</feature>
<dbReference type="AlphaFoldDB" id="A0A6N3V2W9"/>
<reference evidence="9 10" key="1">
    <citation type="journal article" date="2019" name="Nat. Med.">
        <title>A library of human gut bacterial isolates paired with longitudinal multiomics data enables mechanistic microbiome research.</title>
        <authorList>
            <person name="Poyet M."/>
            <person name="Groussin M."/>
            <person name="Gibbons S.M."/>
            <person name="Avila-Pacheco J."/>
            <person name="Jiang X."/>
            <person name="Kearney S.M."/>
            <person name="Perrotta A.R."/>
            <person name="Berdy B."/>
            <person name="Zhao S."/>
            <person name="Lieberman T.D."/>
            <person name="Swanson P.K."/>
            <person name="Smith M."/>
            <person name="Roesemann S."/>
            <person name="Alexander J.E."/>
            <person name="Rich S.A."/>
            <person name="Livny J."/>
            <person name="Vlamakis H."/>
            <person name="Clish C."/>
            <person name="Bullock K."/>
            <person name="Deik A."/>
            <person name="Scott J."/>
            <person name="Pierce K.A."/>
            <person name="Xavier R.J."/>
            <person name="Alm E.J."/>
        </authorList>
    </citation>
    <scope>NUCLEOTIDE SEQUENCE [LARGE SCALE GENOMIC DNA]</scope>
    <source>
        <strain evidence="9 10">BIOML-A183</strain>
    </source>
</reference>
<sequence length="554" mass="60930">MLKKNILHTTGGWLLTAVLALCFAACSNDLLDIEQPGVSGVNTYITANDNQVKQYISAVYSSILGNSYQSVIVGGGEPASYRSVLYEMSRMGAECAAEYQYNEASDANTYAYIYSYYYRQAYWCSMIIEHLPNNNVATESLKERVIAEARAIRAIAMMNLVQLYGNPPLADHILDGSEGNTPASESWQFIENELKDAAEILPSKNSADGQAEIGGRLTREAAYAYLGKAQLWQKKYDEAAQTLYNKVIATKKYVLVDNFATLNTSANDFSSENIWEYNFADGADVQNSQDGSFDLACYSADLGVYSTTYGSLLMTFGMGAYPSKNFADFMTAHDMTSTGTSPRFQGTLADYPTALMSYQAMFMNYPYVITGCQGYYRVKDLCQTNDLVGTFPFFYSKRNVPYMRYAEVLLNYAEAVAEGGTPGPELSGLEALNLVRHRAGLTDAPSLSMDDASYGVKAERRAELFGEGQRFIDLVRWGDAATVLANCGKQTYTCTITQGETINVPGVGDITTYKTEVTTSETGTISFKTGKNELFPIPASDVNNNSMLNQNPGW</sequence>
<dbReference type="Proteomes" id="UP000460135">
    <property type="component" value="Unassembled WGS sequence"/>
</dbReference>
<keyword evidence="4" id="KW-0472">Membrane</keyword>
<comment type="caution">
    <text evidence="9">The sequence shown here is derived from an EMBL/GenBank/DDBJ whole genome shotgun (WGS) entry which is preliminary data.</text>
</comment>
<keyword evidence="5" id="KW-0998">Cell outer membrane</keyword>
<evidence type="ECO:0000259" key="7">
    <source>
        <dbReference type="Pfam" id="PF07980"/>
    </source>
</evidence>
<dbReference type="InterPro" id="IPR033985">
    <property type="entry name" value="SusD-like_N"/>
</dbReference>
<comment type="subcellular location">
    <subcellularLocation>
        <location evidence="1">Cell outer membrane</location>
    </subcellularLocation>
</comment>
<evidence type="ECO:0000256" key="1">
    <source>
        <dbReference type="ARBA" id="ARBA00004442"/>
    </source>
</evidence>
<evidence type="ECO:0000256" key="6">
    <source>
        <dbReference type="SAM" id="SignalP"/>
    </source>
</evidence>
<keyword evidence="3 6" id="KW-0732">Signal</keyword>
<dbReference type="Pfam" id="PF14322">
    <property type="entry name" value="SusD-like_3"/>
    <property type="match status" value="1"/>
</dbReference>